<comment type="caution">
    <text evidence="2">The sequence shown here is derived from an EMBL/GenBank/DDBJ whole genome shotgun (WGS) entry which is preliminary data.</text>
</comment>
<organism evidence="2 3">
    <name type="scientific">Punica granatum</name>
    <name type="common">Pomegranate</name>
    <dbReference type="NCBI Taxonomy" id="22663"/>
    <lineage>
        <taxon>Eukaryota</taxon>
        <taxon>Viridiplantae</taxon>
        <taxon>Streptophyta</taxon>
        <taxon>Embryophyta</taxon>
        <taxon>Tracheophyta</taxon>
        <taxon>Spermatophyta</taxon>
        <taxon>Magnoliopsida</taxon>
        <taxon>eudicotyledons</taxon>
        <taxon>Gunneridae</taxon>
        <taxon>Pentapetalae</taxon>
        <taxon>rosids</taxon>
        <taxon>malvids</taxon>
        <taxon>Myrtales</taxon>
        <taxon>Lythraceae</taxon>
        <taxon>Punica</taxon>
    </lineage>
</organism>
<proteinExistence type="predicted"/>
<reference evidence="2 3" key="1">
    <citation type="submission" date="2017-11" db="EMBL/GenBank/DDBJ databases">
        <title>De-novo sequencing of pomegranate (Punica granatum L.) genome.</title>
        <authorList>
            <person name="Akparov Z."/>
            <person name="Amiraslanov A."/>
            <person name="Hajiyeva S."/>
            <person name="Abbasov M."/>
            <person name="Kaur K."/>
            <person name="Hamwieh A."/>
            <person name="Solovyev V."/>
            <person name="Salamov A."/>
            <person name="Braich B."/>
            <person name="Kosarev P."/>
            <person name="Mahmoud A."/>
            <person name="Hajiyev E."/>
            <person name="Babayeva S."/>
            <person name="Izzatullayeva V."/>
            <person name="Mammadov A."/>
            <person name="Mammadov A."/>
            <person name="Sharifova S."/>
            <person name="Ojaghi J."/>
            <person name="Eynullazada K."/>
            <person name="Bayramov B."/>
            <person name="Abdulazimova A."/>
            <person name="Shahmuradov I."/>
        </authorList>
    </citation>
    <scope>NUCLEOTIDE SEQUENCE [LARGE SCALE GENOMIC DNA]</scope>
    <source>
        <strain evidence="3">cv. AG2017</strain>
        <tissue evidence="2">Leaf</tissue>
    </source>
</reference>
<dbReference type="EMBL" id="PGOL01001843">
    <property type="protein sequence ID" value="PKI53682.1"/>
    <property type="molecule type" value="Genomic_DNA"/>
</dbReference>
<dbReference type="Proteomes" id="UP000233551">
    <property type="component" value="Unassembled WGS sequence"/>
</dbReference>
<keyword evidence="3" id="KW-1185">Reference proteome</keyword>
<sequence>MSRDRSQPGRPKNIRNPTGPSLSPQLWGFLLPVPFASACKSMDATILHGNPIPTSPKVVAPTALVGYTRDPPIEVTFIAAIDPPLVYGRTRSTSSRYPRVRYQCRVFRRKLRQRAASCGSC</sequence>
<accession>A0A2I0JBQ6</accession>
<feature type="compositionally biased region" description="Polar residues" evidence="1">
    <location>
        <begin position="15"/>
        <end position="24"/>
    </location>
</feature>
<protein>
    <submittedName>
        <fullName evidence="2">Uncharacterized protein</fullName>
    </submittedName>
</protein>
<dbReference type="AlphaFoldDB" id="A0A2I0JBQ6"/>
<evidence type="ECO:0000313" key="3">
    <source>
        <dbReference type="Proteomes" id="UP000233551"/>
    </source>
</evidence>
<gene>
    <name evidence="2" type="ORF">CRG98_025923</name>
</gene>
<evidence type="ECO:0000256" key="1">
    <source>
        <dbReference type="SAM" id="MobiDB-lite"/>
    </source>
</evidence>
<feature type="region of interest" description="Disordered" evidence="1">
    <location>
        <begin position="1"/>
        <end position="24"/>
    </location>
</feature>
<name>A0A2I0JBQ6_PUNGR</name>
<evidence type="ECO:0000313" key="2">
    <source>
        <dbReference type="EMBL" id="PKI53682.1"/>
    </source>
</evidence>